<evidence type="ECO:0000313" key="9">
    <source>
        <dbReference type="Proteomes" id="UP001596074"/>
    </source>
</evidence>
<keyword evidence="9" id="KW-1185">Reference proteome</keyword>
<organism evidence="8 9">
    <name type="scientific">Actinomadura rugatobispora</name>
    <dbReference type="NCBI Taxonomy" id="1994"/>
    <lineage>
        <taxon>Bacteria</taxon>
        <taxon>Bacillati</taxon>
        <taxon>Actinomycetota</taxon>
        <taxon>Actinomycetes</taxon>
        <taxon>Streptosporangiales</taxon>
        <taxon>Thermomonosporaceae</taxon>
        <taxon>Actinomadura</taxon>
    </lineage>
</organism>
<dbReference type="EMBL" id="JBHSON010000112">
    <property type="protein sequence ID" value="MFC5753425.1"/>
    <property type="molecule type" value="Genomic_DNA"/>
</dbReference>
<feature type="domain" description="HTH luxR-type" evidence="6">
    <location>
        <begin position="147"/>
        <end position="212"/>
    </location>
</feature>
<dbReference type="Proteomes" id="UP001596074">
    <property type="component" value="Unassembled WGS sequence"/>
</dbReference>
<dbReference type="InterPro" id="IPR058245">
    <property type="entry name" value="NreC/VraR/RcsB-like_REC"/>
</dbReference>
<evidence type="ECO:0000256" key="3">
    <source>
        <dbReference type="ARBA" id="ARBA00023125"/>
    </source>
</evidence>
<gene>
    <name evidence="8" type="ORF">ACFPZN_48065</name>
</gene>
<evidence type="ECO:0000313" key="8">
    <source>
        <dbReference type="EMBL" id="MFC5753425.1"/>
    </source>
</evidence>
<dbReference type="PROSITE" id="PS50043">
    <property type="entry name" value="HTH_LUXR_2"/>
    <property type="match status" value="1"/>
</dbReference>
<feature type="domain" description="Response regulatory" evidence="7">
    <location>
        <begin position="4"/>
        <end position="119"/>
    </location>
</feature>
<comment type="caution">
    <text evidence="8">The sequence shown here is derived from an EMBL/GenBank/DDBJ whole genome shotgun (WGS) entry which is preliminary data.</text>
</comment>
<dbReference type="PROSITE" id="PS00622">
    <property type="entry name" value="HTH_LUXR_1"/>
    <property type="match status" value="1"/>
</dbReference>
<dbReference type="PANTHER" id="PTHR43214:SF24">
    <property type="entry name" value="TRANSCRIPTIONAL REGULATORY PROTEIN NARL-RELATED"/>
    <property type="match status" value="1"/>
</dbReference>
<reference evidence="9" key="1">
    <citation type="journal article" date="2019" name="Int. J. Syst. Evol. Microbiol.">
        <title>The Global Catalogue of Microorganisms (GCM) 10K type strain sequencing project: providing services to taxonomists for standard genome sequencing and annotation.</title>
        <authorList>
            <consortium name="The Broad Institute Genomics Platform"/>
            <consortium name="The Broad Institute Genome Sequencing Center for Infectious Disease"/>
            <person name="Wu L."/>
            <person name="Ma J."/>
        </authorList>
    </citation>
    <scope>NUCLEOTIDE SEQUENCE [LARGE SCALE GENOMIC DNA]</scope>
    <source>
        <strain evidence="9">KCTC 42087</strain>
    </source>
</reference>
<keyword evidence="2" id="KW-0805">Transcription regulation</keyword>
<dbReference type="PROSITE" id="PS50110">
    <property type="entry name" value="RESPONSE_REGULATORY"/>
    <property type="match status" value="1"/>
</dbReference>
<keyword evidence="3" id="KW-0238">DNA-binding</keyword>
<dbReference type="RefSeq" id="WP_378290434.1">
    <property type="nucleotide sequence ID" value="NZ_JBHSON010000112.1"/>
</dbReference>
<feature type="modified residue" description="4-aspartylphosphate" evidence="5">
    <location>
        <position position="55"/>
    </location>
</feature>
<dbReference type="InterPro" id="IPR000792">
    <property type="entry name" value="Tscrpt_reg_LuxR_C"/>
</dbReference>
<dbReference type="InterPro" id="IPR011006">
    <property type="entry name" value="CheY-like_superfamily"/>
</dbReference>
<keyword evidence="1 5" id="KW-0597">Phosphoprotein</keyword>
<dbReference type="PRINTS" id="PR00038">
    <property type="entry name" value="HTHLUXR"/>
</dbReference>
<evidence type="ECO:0000256" key="4">
    <source>
        <dbReference type="ARBA" id="ARBA00023163"/>
    </source>
</evidence>
<dbReference type="Pfam" id="PF00072">
    <property type="entry name" value="Response_reg"/>
    <property type="match status" value="1"/>
</dbReference>
<name>A0ABW1AGI8_9ACTN</name>
<evidence type="ECO:0000256" key="5">
    <source>
        <dbReference type="PROSITE-ProRule" id="PRU00169"/>
    </source>
</evidence>
<dbReference type="SUPFAM" id="SSF52172">
    <property type="entry name" value="CheY-like"/>
    <property type="match status" value="1"/>
</dbReference>
<evidence type="ECO:0000256" key="1">
    <source>
        <dbReference type="ARBA" id="ARBA00022553"/>
    </source>
</evidence>
<evidence type="ECO:0000256" key="2">
    <source>
        <dbReference type="ARBA" id="ARBA00023015"/>
    </source>
</evidence>
<dbReference type="SMART" id="SM00448">
    <property type="entry name" value="REC"/>
    <property type="match status" value="1"/>
</dbReference>
<dbReference type="PANTHER" id="PTHR43214">
    <property type="entry name" value="TWO-COMPONENT RESPONSE REGULATOR"/>
    <property type="match status" value="1"/>
</dbReference>
<dbReference type="SMART" id="SM00421">
    <property type="entry name" value="HTH_LUXR"/>
    <property type="match status" value="1"/>
</dbReference>
<keyword evidence="4" id="KW-0804">Transcription</keyword>
<dbReference type="CDD" id="cd17535">
    <property type="entry name" value="REC_NarL-like"/>
    <property type="match status" value="1"/>
</dbReference>
<dbReference type="CDD" id="cd06170">
    <property type="entry name" value="LuxR_C_like"/>
    <property type="match status" value="1"/>
</dbReference>
<sequence>MTIRVLIADDQAMVREGFSVLLGARPDIDIAGEAADGRDAVERAEALRPDVVLMDVRMPVMSGLEATRLITAAGTARVLVLTTFDLDEYVYEALRSGASGFMLKSATGSALAEAVRVVAGGEALLAPSVTRRLITHFARSGRGGGRPLKTVEELTERETEVLALVAGGLSNAEIGERLVVAEQTVKTHVSRILTKLGLRDRTQAAVYAYETGLVRPGSG</sequence>
<dbReference type="InterPro" id="IPR016032">
    <property type="entry name" value="Sig_transdc_resp-reg_C-effctor"/>
</dbReference>
<evidence type="ECO:0000259" key="7">
    <source>
        <dbReference type="PROSITE" id="PS50110"/>
    </source>
</evidence>
<dbReference type="InterPro" id="IPR039420">
    <property type="entry name" value="WalR-like"/>
</dbReference>
<dbReference type="InterPro" id="IPR001789">
    <property type="entry name" value="Sig_transdc_resp-reg_receiver"/>
</dbReference>
<dbReference type="Gene3D" id="3.40.50.2300">
    <property type="match status" value="1"/>
</dbReference>
<accession>A0ABW1AGI8</accession>
<dbReference type="Pfam" id="PF00196">
    <property type="entry name" value="GerE"/>
    <property type="match status" value="1"/>
</dbReference>
<evidence type="ECO:0000259" key="6">
    <source>
        <dbReference type="PROSITE" id="PS50043"/>
    </source>
</evidence>
<dbReference type="SUPFAM" id="SSF46894">
    <property type="entry name" value="C-terminal effector domain of the bipartite response regulators"/>
    <property type="match status" value="1"/>
</dbReference>
<protein>
    <submittedName>
        <fullName evidence="8">Response regulator</fullName>
    </submittedName>
</protein>
<proteinExistence type="predicted"/>